<evidence type="ECO:0000313" key="2">
    <source>
        <dbReference type="Proteomes" id="UP000886998"/>
    </source>
</evidence>
<sequence>MNSIDRKDHMAELPWTSPFGGLRRRIGPIVSEALHVDERSSNFLRSAILWTFLIGLLGEKMERFQLYKV</sequence>
<dbReference type="Proteomes" id="UP000886998">
    <property type="component" value="Unassembled WGS sequence"/>
</dbReference>
<accession>A0A8X7C5A9</accession>
<name>A0A8X7C5A9_9ARAC</name>
<organism evidence="1 2">
    <name type="scientific">Trichonephila inaurata madagascariensis</name>
    <dbReference type="NCBI Taxonomy" id="2747483"/>
    <lineage>
        <taxon>Eukaryota</taxon>
        <taxon>Metazoa</taxon>
        <taxon>Ecdysozoa</taxon>
        <taxon>Arthropoda</taxon>
        <taxon>Chelicerata</taxon>
        <taxon>Arachnida</taxon>
        <taxon>Araneae</taxon>
        <taxon>Araneomorphae</taxon>
        <taxon>Entelegynae</taxon>
        <taxon>Araneoidea</taxon>
        <taxon>Nephilidae</taxon>
        <taxon>Trichonephila</taxon>
        <taxon>Trichonephila inaurata</taxon>
    </lineage>
</organism>
<reference evidence="1" key="1">
    <citation type="submission" date="2020-08" db="EMBL/GenBank/DDBJ databases">
        <title>Multicomponent nature underlies the extraordinary mechanical properties of spider dragline silk.</title>
        <authorList>
            <person name="Kono N."/>
            <person name="Nakamura H."/>
            <person name="Mori M."/>
            <person name="Yoshida Y."/>
            <person name="Ohtoshi R."/>
            <person name="Malay A.D."/>
            <person name="Moran D.A.P."/>
            <person name="Tomita M."/>
            <person name="Numata K."/>
            <person name="Arakawa K."/>
        </authorList>
    </citation>
    <scope>NUCLEOTIDE SEQUENCE</scope>
</reference>
<proteinExistence type="predicted"/>
<dbReference type="AlphaFoldDB" id="A0A8X7C5A9"/>
<keyword evidence="2" id="KW-1185">Reference proteome</keyword>
<dbReference type="EMBL" id="BMAV01011753">
    <property type="protein sequence ID" value="GFY57811.1"/>
    <property type="molecule type" value="Genomic_DNA"/>
</dbReference>
<comment type="caution">
    <text evidence="1">The sequence shown here is derived from an EMBL/GenBank/DDBJ whole genome shotgun (WGS) entry which is preliminary data.</text>
</comment>
<protein>
    <submittedName>
        <fullName evidence="1">Uncharacterized protein</fullName>
    </submittedName>
</protein>
<evidence type="ECO:0000313" key="1">
    <source>
        <dbReference type="EMBL" id="GFY57811.1"/>
    </source>
</evidence>
<gene>
    <name evidence="1" type="ORF">TNIN_381301</name>
</gene>